<evidence type="ECO:0000313" key="2">
    <source>
        <dbReference type="EMBL" id="TNN51860.1"/>
    </source>
</evidence>
<gene>
    <name evidence="2" type="ORF">EYF80_037956</name>
</gene>
<sequence>MNGILLTSNSVTQHVPFSAGCSMDSEEREQAFHISLWSFHVPSLPDCVASLRGSFVSLGGAHRVPEGPLLVSPGLWRYDSPLSLTDRVNSVLDRLQPEPSDAQTVRRLQRAGGCREQAAAESRRLQRAGGCREQAAAESRRLQRAGGRA</sequence>
<name>A0A4Z2GF01_9TELE</name>
<organism evidence="2 3">
    <name type="scientific">Liparis tanakae</name>
    <name type="common">Tanaka's snailfish</name>
    <dbReference type="NCBI Taxonomy" id="230148"/>
    <lineage>
        <taxon>Eukaryota</taxon>
        <taxon>Metazoa</taxon>
        <taxon>Chordata</taxon>
        <taxon>Craniata</taxon>
        <taxon>Vertebrata</taxon>
        <taxon>Euteleostomi</taxon>
        <taxon>Actinopterygii</taxon>
        <taxon>Neopterygii</taxon>
        <taxon>Teleostei</taxon>
        <taxon>Neoteleostei</taxon>
        <taxon>Acanthomorphata</taxon>
        <taxon>Eupercaria</taxon>
        <taxon>Perciformes</taxon>
        <taxon>Cottioidei</taxon>
        <taxon>Cottales</taxon>
        <taxon>Liparidae</taxon>
        <taxon>Liparis</taxon>
    </lineage>
</organism>
<reference evidence="2 3" key="1">
    <citation type="submission" date="2019-03" db="EMBL/GenBank/DDBJ databases">
        <title>First draft genome of Liparis tanakae, snailfish: a comprehensive survey of snailfish specific genes.</title>
        <authorList>
            <person name="Kim W."/>
            <person name="Song I."/>
            <person name="Jeong J.-H."/>
            <person name="Kim D."/>
            <person name="Kim S."/>
            <person name="Ryu S."/>
            <person name="Song J.Y."/>
            <person name="Lee S.K."/>
        </authorList>
    </citation>
    <scope>NUCLEOTIDE SEQUENCE [LARGE SCALE GENOMIC DNA]</scope>
    <source>
        <tissue evidence="2">Muscle</tissue>
    </source>
</reference>
<dbReference type="EMBL" id="SRLO01000568">
    <property type="protein sequence ID" value="TNN51860.1"/>
    <property type="molecule type" value="Genomic_DNA"/>
</dbReference>
<comment type="caution">
    <text evidence="2">The sequence shown here is derived from an EMBL/GenBank/DDBJ whole genome shotgun (WGS) entry which is preliminary data.</text>
</comment>
<keyword evidence="3" id="KW-1185">Reference proteome</keyword>
<dbReference type="Proteomes" id="UP000314294">
    <property type="component" value="Unassembled WGS sequence"/>
</dbReference>
<proteinExistence type="predicted"/>
<feature type="region of interest" description="Disordered" evidence="1">
    <location>
        <begin position="122"/>
        <end position="149"/>
    </location>
</feature>
<evidence type="ECO:0000256" key="1">
    <source>
        <dbReference type="SAM" id="MobiDB-lite"/>
    </source>
</evidence>
<protein>
    <submittedName>
        <fullName evidence="2">Uncharacterized protein</fullName>
    </submittedName>
</protein>
<accession>A0A4Z2GF01</accession>
<evidence type="ECO:0000313" key="3">
    <source>
        <dbReference type="Proteomes" id="UP000314294"/>
    </source>
</evidence>
<dbReference type="AlphaFoldDB" id="A0A4Z2GF01"/>